<evidence type="ECO:0000256" key="1">
    <source>
        <dbReference type="SAM" id="SignalP"/>
    </source>
</evidence>
<evidence type="ECO:0000313" key="2">
    <source>
        <dbReference type="EMBL" id="GAA0528123.1"/>
    </source>
</evidence>
<reference evidence="2 3" key="1">
    <citation type="journal article" date="2019" name="Int. J. Syst. Evol. Microbiol.">
        <title>The Global Catalogue of Microorganisms (GCM) 10K type strain sequencing project: providing services to taxonomists for standard genome sequencing and annotation.</title>
        <authorList>
            <consortium name="The Broad Institute Genomics Platform"/>
            <consortium name="The Broad Institute Genome Sequencing Center for Infectious Disease"/>
            <person name="Wu L."/>
            <person name="Ma J."/>
        </authorList>
    </citation>
    <scope>NUCLEOTIDE SEQUENCE [LARGE SCALE GENOMIC DNA]</scope>
    <source>
        <strain evidence="2 3">JCM 14330</strain>
    </source>
</reference>
<keyword evidence="1" id="KW-0732">Signal</keyword>
<feature type="chain" id="PRO_5046220856" description="DUF4440 domain-containing protein" evidence="1">
    <location>
        <begin position="33"/>
        <end position="152"/>
    </location>
</feature>
<accession>A0ABN1CWM2</accession>
<dbReference type="EMBL" id="BAAAEN010000030">
    <property type="protein sequence ID" value="GAA0528123.1"/>
    <property type="molecule type" value="Genomic_DNA"/>
</dbReference>
<name>A0ABN1CWM2_9BURK</name>
<comment type="caution">
    <text evidence="2">The sequence shown here is derived from an EMBL/GenBank/DDBJ whole genome shotgun (WGS) entry which is preliminary data.</text>
</comment>
<proteinExistence type="predicted"/>
<gene>
    <name evidence="2" type="ORF">GCM10009097_52120</name>
</gene>
<evidence type="ECO:0008006" key="4">
    <source>
        <dbReference type="Google" id="ProtNLM"/>
    </source>
</evidence>
<protein>
    <recommendedName>
        <fullName evidence="4">DUF4440 domain-containing protein</fullName>
    </recommendedName>
</protein>
<dbReference type="RefSeq" id="WP_087839762.1">
    <property type="nucleotide sequence ID" value="NZ_BAAAEN010000030.1"/>
</dbReference>
<sequence length="152" mass="16319">MQDGKRKTTTRRLLGACLAALVALGGASAAMAQTAADMDARLDTLFGEHAPYRGFFDKLKQAVATGDKAAVAAMVDYPFRTRVEGKAVTIRDAGHFIADYDSIVTPKVKDAVSRQAYPELFANWQGISIGSGEIWFGGVGKRNDVKITAINH</sequence>
<dbReference type="Proteomes" id="UP001501706">
    <property type="component" value="Unassembled WGS sequence"/>
</dbReference>
<evidence type="ECO:0000313" key="3">
    <source>
        <dbReference type="Proteomes" id="UP001501706"/>
    </source>
</evidence>
<feature type="signal peptide" evidence="1">
    <location>
        <begin position="1"/>
        <end position="32"/>
    </location>
</feature>
<keyword evidence="3" id="KW-1185">Reference proteome</keyword>
<organism evidence="2 3">
    <name type="scientific">Pigmentiphaga daeguensis</name>
    <dbReference type="NCBI Taxonomy" id="414049"/>
    <lineage>
        <taxon>Bacteria</taxon>
        <taxon>Pseudomonadati</taxon>
        <taxon>Pseudomonadota</taxon>
        <taxon>Betaproteobacteria</taxon>
        <taxon>Burkholderiales</taxon>
        <taxon>Alcaligenaceae</taxon>
        <taxon>Pigmentiphaga</taxon>
    </lineage>
</organism>